<dbReference type="OrthoDB" id="5361545at2"/>
<feature type="signal peptide" evidence="1">
    <location>
        <begin position="1"/>
        <end position="24"/>
    </location>
</feature>
<accession>A0A2V2ZU16</accession>
<dbReference type="Proteomes" id="UP000247150">
    <property type="component" value="Unassembled WGS sequence"/>
</dbReference>
<reference evidence="3 4" key="1">
    <citation type="submission" date="2018-05" db="EMBL/GenBank/DDBJ databases">
        <title>Freshwater and sediment microbial communities from various areas in North America, analyzing microbe dynamics in response to fracking.</title>
        <authorList>
            <person name="Lamendella R."/>
        </authorList>
    </citation>
    <scope>NUCLEOTIDE SEQUENCE [LARGE SCALE GENOMIC DNA]</scope>
    <source>
        <strain evidence="3 4">15_TX</strain>
    </source>
</reference>
<feature type="domain" description="PepSY" evidence="2">
    <location>
        <begin position="121"/>
        <end position="178"/>
    </location>
</feature>
<organism evidence="3 4">
    <name type="scientific">Cytobacillus oceanisediminis</name>
    <dbReference type="NCBI Taxonomy" id="665099"/>
    <lineage>
        <taxon>Bacteria</taxon>
        <taxon>Bacillati</taxon>
        <taxon>Bacillota</taxon>
        <taxon>Bacilli</taxon>
        <taxon>Bacillales</taxon>
        <taxon>Bacillaceae</taxon>
        <taxon>Cytobacillus</taxon>
    </lineage>
</organism>
<comment type="caution">
    <text evidence="3">The sequence shown here is derived from an EMBL/GenBank/DDBJ whole genome shotgun (WGS) entry which is preliminary data.</text>
</comment>
<gene>
    <name evidence="3" type="ORF">DFO73_107211</name>
</gene>
<evidence type="ECO:0000313" key="4">
    <source>
        <dbReference type="Proteomes" id="UP000247150"/>
    </source>
</evidence>
<evidence type="ECO:0000313" key="3">
    <source>
        <dbReference type="EMBL" id="PWW27898.1"/>
    </source>
</evidence>
<proteinExistence type="predicted"/>
<dbReference type="AlphaFoldDB" id="A0A2V2ZU16"/>
<dbReference type="InterPro" id="IPR025711">
    <property type="entry name" value="PepSY"/>
</dbReference>
<protein>
    <submittedName>
        <fullName evidence="3">Putative membrane protein YkoI</fullName>
    </submittedName>
</protein>
<sequence length="181" mass="19751">MNKKLLVISFAGAVLLGGAVAAGAANTDTKMNSANKIESSQDLITVEEAQKIALSTADGQIESIEIERENGKKYYDIDIENGQVEYDIHIDALTGKIISTDEDWDDEDGKDDNQMDGKNIISTKKAIEIAEKEVNGIVKEIEKDEDDGNVIYDIQLRTSQGKTEVDIDASTGKVLKVEIDD</sequence>
<dbReference type="Pfam" id="PF03413">
    <property type="entry name" value="PepSY"/>
    <property type="match status" value="2"/>
</dbReference>
<dbReference type="RefSeq" id="WP_110065525.1">
    <property type="nucleotide sequence ID" value="NZ_QGTW01000007.1"/>
</dbReference>
<keyword evidence="1" id="KW-0732">Signal</keyword>
<feature type="domain" description="PepSY" evidence="2">
    <location>
        <begin position="44"/>
        <end position="100"/>
    </location>
</feature>
<evidence type="ECO:0000259" key="2">
    <source>
        <dbReference type="Pfam" id="PF03413"/>
    </source>
</evidence>
<dbReference type="Gene3D" id="3.10.450.40">
    <property type="match status" value="2"/>
</dbReference>
<name>A0A2V2ZU16_9BACI</name>
<feature type="chain" id="PRO_5015971969" evidence="1">
    <location>
        <begin position="25"/>
        <end position="181"/>
    </location>
</feature>
<dbReference type="EMBL" id="QGTW01000007">
    <property type="protein sequence ID" value="PWW27898.1"/>
    <property type="molecule type" value="Genomic_DNA"/>
</dbReference>
<evidence type="ECO:0000256" key="1">
    <source>
        <dbReference type="SAM" id="SignalP"/>
    </source>
</evidence>